<organism evidence="2 3">
    <name type="scientific">Gossypium barbadense</name>
    <name type="common">Sea Island cotton</name>
    <name type="synonym">Hibiscus barbadensis</name>
    <dbReference type="NCBI Taxonomy" id="3634"/>
    <lineage>
        <taxon>Eukaryota</taxon>
        <taxon>Viridiplantae</taxon>
        <taxon>Streptophyta</taxon>
        <taxon>Embryophyta</taxon>
        <taxon>Tracheophyta</taxon>
        <taxon>Spermatophyta</taxon>
        <taxon>Magnoliopsida</taxon>
        <taxon>eudicotyledons</taxon>
        <taxon>Gunneridae</taxon>
        <taxon>Pentapetalae</taxon>
        <taxon>rosids</taxon>
        <taxon>malvids</taxon>
        <taxon>Malvales</taxon>
        <taxon>Malvaceae</taxon>
        <taxon>Malvoideae</taxon>
        <taxon>Gossypium</taxon>
    </lineage>
</organism>
<proteinExistence type="predicted"/>
<evidence type="ECO:0000256" key="1">
    <source>
        <dbReference type="SAM" id="MobiDB-lite"/>
    </source>
</evidence>
<feature type="region of interest" description="Disordered" evidence="1">
    <location>
        <begin position="1"/>
        <end position="52"/>
    </location>
</feature>
<evidence type="ECO:0000313" key="3">
    <source>
        <dbReference type="Proteomes" id="UP000239757"/>
    </source>
</evidence>
<gene>
    <name evidence="2" type="ORF">GOBAR_AA33874</name>
</gene>
<protein>
    <submittedName>
        <fullName evidence="2">Uncharacterized protein</fullName>
    </submittedName>
</protein>
<feature type="compositionally biased region" description="Basic and acidic residues" evidence="1">
    <location>
        <begin position="16"/>
        <end position="30"/>
    </location>
</feature>
<reference evidence="2 3" key="1">
    <citation type="submission" date="2015-01" db="EMBL/GenBank/DDBJ databases">
        <title>Genome of allotetraploid Gossypium barbadense reveals genomic plasticity and fiber elongation in cotton evolution.</title>
        <authorList>
            <person name="Chen X."/>
            <person name="Liu X."/>
            <person name="Zhao B."/>
            <person name="Zheng H."/>
            <person name="Hu Y."/>
            <person name="Lu G."/>
            <person name="Yang C."/>
            <person name="Chen J."/>
            <person name="Shan C."/>
            <person name="Zhang L."/>
            <person name="Zhou Y."/>
            <person name="Wang L."/>
            <person name="Guo W."/>
            <person name="Bai Y."/>
            <person name="Ruan J."/>
            <person name="Shangguan X."/>
            <person name="Mao Y."/>
            <person name="Jiang J."/>
            <person name="Zhu Y."/>
            <person name="Lei J."/>
            <person name="Kang H."/>
            <person name="Chen S."/>
            <person name="He X."/>
            <person name="Wang R."/>
            <person name="Wang Y."/>
            <person name="Chen J."/>
            <person name="Wang L."/>
            <person name="Yu S."/>
            <person name="Wang B."/>
            <person name="Wei J."/>
            <person name="Song S."/>
            <person name="Lu X."/>
            <person name="Gao Z."/>
            <person name="Gu W."/>
            <person name="Deng X."/>
            <person name="Ma D."/>
            <person name="Wang S."/>
            <person name="Liang W."/>
            <person name="Fang L."/>
            <person name="Cai C."/>
            <person name="Zhu X."/>
            <person name="Zhou B."/>
            <person name="Zhang Y."/>
            <person name="Chen Z."/>
            <person name="Xu S."/>
            <person name="Zhu R."/>
            <person name="Wang S."/>
            <person name="Zhang T."/>
            <person name="Zhao G."/>
        </authorList>
    </citation>
    <scope>NUCLEOTIDE SEQUENCE [LARGE SCALE GENOMIC DNA]</scope>
    <source>
        <strain evidence="3">cv. Xinhai21</strain>
        <tissue evidence="2">Leaf</tissue>
    </source>
</reference>
<name>A0A2P5W6W6_GOSBA</name>
<dbReference type="Proteomes" id="UP000239757">
    <property type="component" value="Unassembled WGS sequence"/>
</dbReference>
<dbReference type="EMBL" id="KZ668835">
    <property type="protein sequence ID" value="PPR86815.1"/>
    <property type="molecule type" value="Genomic_DNA"/>
</dbReference>
<accession>A0A2P5W6W6</accession>
<dbReference type="AlphaFoldDB" id="A0A2P5W6W6"/>
<feature type="compositionally biased region" description="Polar residues" evidence="1">
    <location>
        <begin position="1"/>
        <end position="14"/>
    </location>
</feature>
<sequence>MITLQARNSSITSNIEDDKGVIEPEPEPRQETVVSKGQGEVEQNHNKTPTLHKLSFKEVREPCSSNDRGYTHEERRLRIEELDEWKAHKPRTHDKPKLRQKEFGISPNQLKVGNKVLLDAADPHIVTTTPNEEISLTVLSIFPFGMGSINSSNHPDHSLESFSAHTTRQRACLKPWPNRGRDTVVRYGYVEAGHDFPKTWDALNPHGRATWPWVNLIGEHGRGNGKTRACQGQD</sequence>
<evidence type="ECO:0000313" key="2">
    <source>
        <dbReference type="EMBL" id="PPR86815.1"/>
    </source>
</evidence>